<dbReference type="InterPro" id="IPR039532">
    <property type="entry name" value="TetR_C_Firmicutes"/>
</dbReference>
<dbReference type="InterPro" id="IPR050624">
    <property type="entry name" value="HTH-type_Tx_Regulator"/>
</dbReference>
<evidence type="ECO:0000259" key="3">
    <source>
        <dbReference type="PROSITE" id="PS50977"/>
    </source>
</evidence>
<evidence type="ECO:0000313" key="5">
    <source>
        <dbReference type="Proteomes" id="UP000679779"/>
    </source>
</evidence>
<name>A0A919XBE8_9BACL</name>
<dbReference type="GO" id="GO:0003677">
    <property type="term" value="F:DNA binding"/>
    <property type="evidence" value="ECO:0007669"/>
    <property type="project" value="UniProtKB-UniRule"/>
</dbReference>
<evidence type="ECO:0000256" key="2">
    <source>
        <dbReference type="PROSITE-ProRule" id="PRU00335"/>
    </source>
</evidence>
<evidence type="ECO:0000256" key="1">
    <source>
        <dbReference type="ARBA" id="ARBA00023125"/>
    </source>
</evidence>
<dbReference type="Proteomes" id="UP000679779">
    <property type="component" value="Unassembled WGS sequence"/>
</dbReference>
<organism evidence="4 5">
    <name type="scientific">Paenibacillus albilobatus</name>
    <dbReference type="NCBI Taxonomy" id="2716884"/>
    <lineage>
        <taxon>Bacteria</taxon>
        <taxon>Bacillati</taxon>
        <taxon>Bacillota</taxon>
        <taxon>Bacilli</taxon>
        <taxon>Bacillales</taxon>
        <taxon>Paenibacillaceae</taxon>
        <taxon>Paenibacillus</taxon>
    </lineage>
</organism>
<evidence type="ECO:0000313" key="4">
    <source>
        <dbReference type="EMBL" id="GIO29556.1"/>
    </source>
</evidence>
<protein>
    <submittedName>
        <fullName evidence="4">TetR family transcriptional regulator</fullName>
    </submittedName>
</protein>
<sequence>MDRRIPKTKEAILKAFVELLKEKKIEQITINEIADRANVNRGTIYLHYTDKYDLLDQCIDTYLKQLYESCMPKKETSLLASEGPLLQTFEYLEQNAHIYVTLLTRKGTHAFRSQIMAYIMKGAEEQINLYGLPAGMNREITVQFLASAITGLVEWWIVNSMPYPAEEMVIQLMMLLKQHLPTVS</sequence>
<dbReference type="InterPro" id="IPR009057">
    <property type="entry name" value="Homeodomain-like_sf"/>
</dbReference>
<dbReference type="RefSeq" id="WP_160037857.1">
    <property type="nucleotide sequence ID" value="NZ_BORQ01000001.1"/>
</dbReference>
<accession>A0A919XBE8</accession>
<dbReference type="Pfam" id="PF14278">
    <property type="entry name" value="TetR_C_8"/>
    <property type="match status" value="1"/>
</dbReference>
<feature type="domain" description="HTH tetR-type" evidence="3">
    <location>
        <begin position="6"/>
        <end position="66"/>
    </location>
</feature>
<gene>
    <name evidence="4" type="ORF">J2TS6_06970</name>
</gene>
<dbReference type="AlphaFoldDB" id="A0A919XBE8"/>
<dbReference type="PANTHER" id="PTHR43479:SF7">
    <property type="entry name" value="TETR-FAMILY TRANSCRIPTIONAL REGULATOR"/>
    <property type="match status" value="1"/>
</dbReference>
<dbReference type="EMBL" id="BORQ01000001">
    <property type="protein sequence ID" value="GIO29556.1"/>
    <property type="molecule type" value="Genomic_DNA"/>
</dbReference>
<dbReference type="PROSITE" id="PS50977">
    <property type="entry name" value="HTH_TETR_2"/>
    <property type="match status" value="1"/>
</dbReference>
<dbReference type="Pfam" id="PF00440">
    <property type="entry name" value="TetR_N"/>
    <property type="match status" value="1"/>
</dbReference>
<comment type="caution">
    <text evidence="4">The sequence shown here is derived from an EMBL/GenBank/DDBJ whole genome shotgun (WGS) entry which is preliminary data.</text>
</comment>
<dbReference type="PRINTS" id="PR00455">
    <property type="entry name" value="HTHTETR"/>
</dbReference>
<dbReference type="Gene3D" id="1.10.357.10">
    <property type="entry name" value="Tetracycline Repressor, domain 2"/>
    <property type="match status" value="1"/>
</dbReference>
<reference evidence="4" key="1">
    <citation type="submission" date="2021-03" db="EMBL/GenBank/DDBJ databases">
        <title>Antimicrobial resistance genes in bacteria isolated from Japanese honey, and their potential for conferring macrolide and lincosamide resistance in the American foulbrood pathogen Paenibacillus larvae.</title>
        <authorList>
            <person name="Okamoto M."/>
            <person name="Kumagai M."/>
            <person name="Kanamori H."/>
            <person name="Takamatsu D."/>
        </authorList>
    </citation>
    <scope>NUCLEOTIDE SEQUENCE</scope>
    <source>
        <strain evidence="4">J2TS6</strain>
    </source>
</reference>
<feature type="DNA-binding region" description="H-T-H motif" evidence="2">
    <location>
        <begin position="29"/>
        <end position="48"/>
    </location>
</feature>
<dbReference type="SUPFAM" id="SSF46689">
    <property type="entry name" value="Homeodomain-like"/>
    <property type="match status" value="1"/>
</dbReference>
<dbReference type="InterPro" id="IPR001647">
    <property type="entry name" value="HTH_TetR"/>
</dbReference>
<keyword evidence="1 2" id="KW-0238">DNA-binding</keyword>
<dbReference type="PANTHER" id="PTHR43479">
    <property type="entry name" value="ACREF/ENVCD OPERON REPRESSOR-RELATED"/>
    <property type="match status" value="1"/>
</dbReference>
<keyword evidence="5" id="KW-1185">Reference proteome</keyword>
<proteinExistence type="predicted"/>